<sequence>MRQRLLSTAADASNRPTDADSNVSQRMELEAEDKHHIAPSAIEKLRRFCYLGRIEAPVYAPTTFDLTVECHFGALRELCGLVGGTELVECLRNVLDACNEPYLPRRDEALLVLAIYLSTRTDENQRTVVRGHFGELVRTDKDLLLVIKFVKHVQKLMERKTPISRTIRKAVLDWYQHQPLDKLLHMWSLNDCDRAQHRELLHRCHYSNVEFDAATMAALRVLSMPAKELAKWPNSLEPLVKHKEKIVGIANLRLSKNPHLALPIINQLSLCYEHMPRHVMTDTKVVNMLLPKMSYEQLLQSWPTFMKLYKSNRSAQHSYIQRFFDPSGLRAANMEPIRLLLQEKRGVKRKKNISKGVVPVKPVSFIQKLYRQSFGCNKALGLRLHITINLEMCYIGKSLTGRWRSIKYLDAVVALAFGYFKCDPKVKVRIWHDKSGQLKSLPWMPEMSVDDAHACCENQKVAKIKQTLTDVLDNALQDAEQAYDVFLVLVPRATRGNSKNKSDQLCQRLDEYRQKRNINAKFIIISLRQNHASMSYSKLRNEHILELCSITEQTPRLINAFAHGKFF</sequence>
<dbReference type="EMBL" id="CH940660">
    <property type="protein sequence ID" value="EDW58067.2"/>
    <property type="molecule type" value="Genomic_DNA"/>
</dbReference>
<evidence type="ECO:0000256" key="4">
    <source>
        <dbReference type="ARBA" id="ARBA00022723"/>
    </source>
</evidence>
<feature type="region of interest" description="Disordered" evidence="7">
    <location>
        <begin position="1"/>
        <end position="24"/>
    </location>
</feature>
<dbReference type="SUPFAM" id="SSF140864">
    <property type="entry name" value="TROVE domain-like"/>
    <property type="match status" value="1"/>
</dbReference>
<evidence type="ECO:0000259" key="8">
    <source>
        <dbReference type="PROSITE" id="PS50988"/>
    </source>
</evidence>
<feature type="compositionally biased region" description="Polar residues" evidence="7">
    <location>
        <begin position="10"/>
        <end position="24"/>
    </location>
</feature>
<comment type="subcellular location">
    <subcellularLocation>
        <location evidence="1">Cytoplasm</location>
    </subcellularLocation>
</comment>
<dbReference type="FunCoup" id="B4MCZ5">
    <property type="interactions" value="67"/>
</dbReference>
<dbReference type="InterPro" id="IPR008858">
    <property type="entry name" value="TROVE_dom"/>
</dbReference>
<dbReference type="SMR" id="B4MCZ5"/>
<dbReference type="InterPro" id="IPR037214">
    <property type="entry name" value="TROVE_dom_sf"/>
</dbReference>
<keyword evidence="4" id="KW-0479">Metal-binding</keyword>
<evidence type="ECO:0000256" key="7">
    <source>
        <dbReference type="SAM" id="MobiDB-lite"/>
    </source>
</evidence>
<keyword evidence="10" id="KW-1185">Reference proteome</keyword>
<dbReference type="InterPro" id="IPR040322">
    <property type="entry name" value="TROVE2"/>
</dbReference>
<dbReference type="KEGG" id="dvi:6635585"/>
<dbReference type="GO" id="GO:0046872">
    <property type="term" value="F:metal ion binding"/>
    <property type="evidence" value="ECO:0007669"/>
    <property type="project" value="UniProtKB-KW"/>
</dbReference>
<comment type="similarity">
    <text evidence="2">Belongs to the Ro 60 kDa family.</text>
</comment>
<dbReference type="GO" id="GO:0005737">
    <property type="term" value="C:cytoplasm"/>
    <property type="evidence" value="ECO:0007669"/>
    <property type="project" value="UniProtKB-SubCell"/>
</dbReference>
<dbReference type="Gene3D" id="3.40.50.410">
    <property type="entry name" value="von Willebrand factor, type A domain"/>
    <property type="match status" value="1"/>
</dbReference>
<dbReference type="OrthoDB" id="6098064at2759"/>
<evidence type="ECO:0000256" key="3">
    <source>
        <dbReference type="ARBA" id="ARBA00022490"/>
    </source>
</evidence>
<dbReference type="eggNOG" id="KOG4465">
    <property type="taxonomic scope" value="Eukaryota"/>
</dbReference>
<dbReference type="InterPro" id="IPR036465">
    <property type="entry name" value="vWFA_dom_sf"/>
</dbReference>
<dbReference type="InterPro" id="IPR056800">
    <property type="entry name" value="vWA_Ro60"/>
</dbReference>
<keyword evidence="5" id="KW-0694">RNA-binding</keyword>
<dbReference type="PROSITE" id="PS50988">
    <property type="entry name" value="TROVE"/>
    <property type="match status" value="1"/>
</dbReference>
<dbReference type="Proteomes" id="UP000008792">
    <property type="component" value="Unassembled WGS sequence"/>
</dbReference>
<dbReference type="AlphaFoldDB" id="B4MCZ5"/>
<keyword evidence="3" id="KW-0963">Cytoplasm</keyword>
<proteinExistence type="inferred from homology"/>
<dbReference type="GO" id="GO:1990904">
    <property type="term" value="C:ribonucleoprotein complex"/>
    <property type="evidence" value="ECO:0007669"/>
    <property type="project" value="UniProtKB-KW"/>
</dbReference>
<evidence type="ECO:0000256" key="6">
    <source>
        <dbReference type="ARBA" id="ARBA00023274"/>
    </source>
</evidence>
<evidence type="ECO:0000256" key="5">
    <source>
        <dbReference type="ARBA" id="ARBA00022884"/>
    </source>
</evidence>
<keyword evidence="6" id="KW-0687">Ribonucleoprotein</keyword>
<reference evidence="9 10" key="1">
    <citation type="journal article" date="2007" name="Nature">
        <title>Evolution of genes and genomes on the Drosophila phylogeny.</title>
        <authorList>
            <consortium name="Drosophila 12 Genomes Consortium"/>
            <person name="Clark A.G."/>
            <person name="Eisen M.B."/>
            <person name="Smith D.R."/>
            <person name="Bergman C.M."/>
            <person name="Oliver B."/>
            <person name="Markow T.A."/>
            <person name="Kaufman T.C."/>
            <person name="Kellis M."/>
            <person name="Gelbart W."/>
            <person name="Iyer V.N."/>
            <person name="Pollard D.A."/>
            <person name="Sackton T.B."/>
            <person name="Larracuente A.M."/>
            <person name="Singh N.D."/>
            <person name="Abad J.P."/>
            <person name="Abt D.N."/>
            <person name="Adryan B."/>
            <person name="Aguade M."/>
            <person name="Akashi H."/>
            <person name="Anderson W.W."/>
            <person name="Aquadro C.F."/>
            <person name="Ardell D.H."/>
            <person name="Arguello R."/>
            <person name="Artieri C.G."/>
            <person name="Barbash D.A."/>
            <person name="Barker D."/>
            <person name="Barsanti P."/>
            <person name="Batterham P."/>
            <person name="Batzoglou S."/>
            <person name="Begun D."/>
            <person name="Bhutkar A."/>
            <person name="Blanco E."/>
            <person name="Bosak S.A."/>
            <person name="Bradley R.K."/>
            <person name="Brand A.D."/>
            <person name="Brent M.R."/>
            <person name="Brooks A.N."/>
            <person name="Brown R.H."/>
            <person name="Butlin R.K."/>
            <person name="Caggese C."/>
            <person name="Calvi B.R."/>
            <person name="Bernardo de Carvalho A."/>
            <person name="Caspi A."/>
            <person name="Castrezana S."/>
            <person name="Celniker S.E."/>
            <person name="Chang J.L."/>
            <person name="Chapple C."/>
            <person name="Chatterji S."/>
            <person name="Chinwalla A."/>
            <person name="Civetta A."/>
            <person name="Clifton S.W."/>
            <person name="Comeron J.M."/>
            <person name="Costello J.C."/>
            <person name="Coyne J.A."/>
            <person name="Daub J."/>
            <person name="David R.G."/>
            <person name="Delcher A.L."/>
            <person name="Delehaunty K."/>
            <person name="Do C.B."/>
            <person name="Ebling H."/>
            <person name="Edwards K."/>
            <person name="Eickbush T."/>
            <person name="Evans J.D."/>
            <person name="Filipski A."/>
            <person name="Findeiss S."/>
            <person name="Freyhult E."/>
            <person name="Fulton L."/>
            <person name="Fulton R."/>
            <person name="Garcia A.C."/>
            <person name="Gardiner A."/>
            <person name="Garfield D.A."/>
            <person name="Garvin B.E."/>
            <person name="Gibson G."/>
            <person name="Gilbert D."/>
            <person name="Gnerre S."/>
            <person name="Godfrey J."/>
            <person name="Good R."/>
            <person name="Gotea V."/>
            <person name="Gravely B."/>
            <person name="Greenberg A.J."/>
            <person name="Griffiths-Jones S."/>
            <person name="Gross S."/>
            <person name="Guigo R."/>
            <person name="Gustafson E.A."/>
            <person name="Haerty W."/>
            <person name="Hahn M.W."/>
            <person name="Halligan D.L."/>
            <person name="Halpern A.L."/>
            <person name="Halter G.M."/>
            <person name="Han M.V."/>
            <person name="Heger A."/>
            <person name="Hillier L."/>
            <person name="Hinrichs A.S."/>
            <person name="Holmes I."/>
            <person name="Hoskins R.A."/>
            <person name="Hubisz M.J."/>
            <person name="Hultmark D."/>
            <person name="Huntley M.A."/>
            <person name="Jaffe D.B."/>
            <person name="Jagadeeshan S."/>
            <person name="Jeck W.R."/>
            <person name="Johnson J."/>
            <person name="Jones C.D."/>
            <person name="Jordan W.C."/>
            <person name="Karpen G.H."/>
            <person name="Kataoka E."/>
            <person name="Keightley P.D."/>
            <person name="Kheradpour P."/>
            <person name="Kirkness E.F."/>
            <person name="Koerich L.B."/>
            <person name="Kristiansen K."/>
            <person name="Kudrna D."/>
            <person name="Kulathinal R.J."/>
            <person name="Kumar S."/>
            <person name="Kwok R."/>
            <person name="Lander E."/>
            <person name="Langley C.H."/>
            <person name="Lapoint R."/>
            <person name="Lazzaro B.P."/>
            <person name="Lee S.J."/>
            <person name="Levesque L."/>
            <person name="Li R."/>
            <person name="Lin C.F."/>
            <person name="Lin M.F."/>
            <person name="Lindblad-Toh K."/>
            <person name="Llopart A."/>
            <person name="Long M."/>
            <person name="Low L."/>
            <person name="Lozovsky E."/>
            <person name="Lu J."/>
            <person name="Luo M."/>
            <person name="Machado C.A."/>
            <person name="Makalowski W."/>
            <person name="Marzo M."/>
            <person name="Matsuda M."/>
            <person name="Matzkin L."/>
            <person name="McAllister B."/>
            <person name="McBride C.S."/>
            <person name="McKernan B."/>
            <person name="McKernan K."/>
            <person name="Mendez-Lago M."/>
            <person name="Minx P."/>
            <person name="Mollenhauer M.U."/>
            <person name="Montooth K."/>
            <person name="Mount S.M."/>
            <person name="Mu X."/>
            <person name="Myers E."/>
            <person name="Negre B."/>
            <person name="Newfeld S."/>
            <person name="Nielsen R."/>
            <person name="Noor M.A."/>
            <person name="O'Grady P."/>
            <person name="Pachter L."/>
            <person name="Papaceit M."/>
            <person name="Parisi M.J."/>
            <person name="Parisi M."/>
            <person name="Parts L."/>
            <person name="Pedersen J.S."/>
            <person name="Pesole G."/>
            <person name="Phillippy A.M."/>
            <person name="Ponting C.P."/>
            <person name="Pop M."/>
            <person name="Porcelli D."/>
            <person name="Powell J.R."/>
            <person name="Prohaska S."/>
            <person name="Pruitt K."/>
            <person name="Puig M."/>
            <person name="Quesneville H."/>
            <person name="Ram K.R."/>
            <person name="Rand D."/>
            <person name="Rasmussen M.D."/>
            <person name="Reed L.K."/>
            <person name="Reenan R."/>
            <person name="Reily A."/>
            <person name="Remington K.A."/>
            <person name="Rieger T.T."/>
            <person name="Ritchie M.G."/>
            <person name="Robin C."/>
            <person name="Rogers Y.H."/>
            <person name="Rohde C."/>
            <person name="Rozas J."/>
            <person name="Rubenfield M.J."/>
            <person name="Ruiz A."/>
            <person name="Russo S."/>
            <person name="Salzberg S.L."/>
            <person name="Sanchez-Gracia A."/>
            <person name="Saranga D.J."/>
            <person name="Sato H."/>
            <person name="Schaeffer S.W."/>
            <person name="Schatz M.C."/>
            <person name="Schlenke T."/>
            <person name="Schwartz R."/>
            <person name="Segarra C."/>
            <person name="Singh R.S."/>
            <person name="Sirot L."/>
            <person name="Sirota M."/>
            <person name="Sisneros N.B."/>
            <person name="Smith C.D."/>
            <person name="Smith T.F."/>
            <person name="Spieth J."/>
            <person name="Stage D.E."/>
            <person name="Stark A."/>
            <person name="Stephan W."/>
            <person name="Strausberg R.L."/>
            <person name="Strempel S."/>
            <person name="Sturgill D."/>
            <person name="Sutton G."/>
            <person name="Sutton G.G."/>
            <person name="Tao W."/>
            <person name="Teichmann S."/>
            <person name="Tobari Y.N."/>
            <person name="Tomimura Y."/>
            <person name="Tsolas J.M."/>
            <person name="Valente V.L."/>
            <person name="Venter E."/>
            <person name="Venter J.C."/>
            <person name="Vicario S."/>
            <person name="Vieira F.G."/>
            <person name="Vilella A.J."/>
            <person name="Villasante A."/>
            <person name="Walenz B."/>
            <person name="Wang J."/>
            <person name="Wasserman M."/>
            <person name="Watts T."/>
            <person name="Wilson D."/>
            <person name="Wilson R.K."/>
            <person name="Wing R.A."/>
            <person name="Wolfner M.F."/>
            <person name="Wong A."/>
            <person name="Wong G.K."/>
            <person name="Wu C.I."/>
            <person name="Wu G."/>
            <person name="Yamamoto D."/>
            <person name="Yang H.P."/>
            <person name="Yang S.P."/>
            <person name="Yorke J.A."/>
            <person name="Yoshida K."/>
            <person name="Zdobnov E."/>
            <person name="Zhang P."/>
            <person name="Zhang Y."/>
            <person name="Zimin A.V."/>
            <person name="Baldwin J."/>
            <person name="Abdouelleil A."/>
            <person name="Abdulkadir J."/>
            <person name="Abebe A."/>
            <person name="Abera B."/>
            <person name="Abreu J."/>
            <person name="Acer S.C."/>
            <person name="Aftuck L."/>
            <person name="Alexander A."/>
            <person name="An P."/>
            <person name="Anderson E."/>
            <person name="Anderson S."/>
            <person name="Arachi H."/>
            <person name="Azer M."/>
            <person name="Bachantsang P."/>
            <person name="Barry A."/>
            <person name="Bayul T."/>
            <person name="Berlin A."/>
            <person name="Bessette D."/>
            <person name="Bloom T."/>
            <person name="Blye J."/>
            <person name="Boguslavskiy L."/>
            <person name="Bonnet C."/>
            <person name="Boukhgalter B."/>
            <person name="Bourzgui I."/>
            <person name="Brown A."/>
            <person name="Cahill P."/>
            <person name="Channer S."/>
            <person name="Cheshatsang Y."/>
            <person name="Chuda L."/>
            <person name="Citroen M."/>
            <person name="Collymore A."/>
            <person name="Cooke P."/>
            <person name="Costello M."/>
            <person name="D'Aco K."/>
            <person name="Daza R."/>
            <person name="De Haan G."/>
            <person name="DeGray S."/>
            <person name="DeMaso C."/>
            <person name="Dhargay N."/>
            <person name="Dooley K."/>
            <person name="Dooley E."/>
            <person name="Doricent M."/>
            <person name="Dorje P."/>
            <person name="Dorjee K."/>
            <person name="Dupes A."/>
            <person name="Elong R."/>
            <person name="Falk J."/>
            <person name="Farina A."/>
            <person name="Faro S."/>
            <person name="Ferguson D."/>
            <person name="Fisher S."/>
            <person name="Foley C.D."/>
            <person name="Franke A."/>
            <person name="Friedrich D."/>
            <person name="Gadbois L."/>
            <person name="Gearin G."/>
            <person name="Gearin C.R."/>
            <person name="Giannoukos G."/>
            <person name="Goode T."/>
            <person name="Graham J."/>
            <person name="Grandbois E."/>
            <person name="Grewal S."/>
            <person name="Gyaltsen K."/>
            <person name="Hafez N."/>
            <person name="Hagos B."/>
            <person name="Hall J."/>
            <person name="Henson C."/>
            <person name="Hollinger A."/>
            <person name="Honan T."/>
            <person name="Huard M.D."/>
            <person name="Hughes L."/>
            <person name="Hurhula B."/>
            <person name="Husby M.E."/>
            <person name="Kamat A."/>
            <person name="Kanga B."/>
            <person name="Kashin S."/>
            <person name="Khazanovich D."/>
            <person name="Kisner P."/>
            <person name="Lance K."/>
            <person name="Lara M."/>
            <person name="Lee W."/>
            <person name="Lennon N."/>
            <person name="Letendre F."/>
            <person name="LeVine R."/>
            <person name="Lipovsky A."/>
            <person name="Liu X."/>
            <person name="Liu J."/>
            <person name="Liu S."/>
            <person name="Lokyitsang T."/>
            <person name="Lokyitsang Y."/>
            <person name="Lubonja R."/>
            <person name="Lui A."/>
            <person name="MacDonald P."/>
            <person name="Magnisalis V."/>
            <person name="Maru K."/>
            <person name="Matthews C."/>
            <person name="McCusker W."/>
            <person name="McDonough S."/>
            <person name="Mehta T."/>
            <person name="Meldrim J."/>
            <person name="Meneus L."/>
            <person name="Mihai O."/>
            <person name="Mihalev A."/>
            <person name="Mihova T."/>
            <person name="Mittelman R."/>
            <person name="Mlenga V."/>
            <person name="Montmayeur A."/>
            <person name="Mulrain L."/>
            <person name="Navidi A."/>
            <person name="Naylor J."/>
            <person name="Negash T."/>
            <person name="Nguyen T."/>
            <person name="Nguyen N."/>
            <person name="Nicol R."/>
            <person name="Norbu C."/>
            <person name="Norbu N."/>
            <person name="Novod N."/>
            <person name="O'Neill B."/>
            <person name="Osman S."/>
            <person name="Markiewicz E."/>
            <person name="Oyono O.L."/>
            <person name="Patti C."/>
            <person name="Phunkhang P."/>
            <person name="Pierre F."/>
            <person name="Priest M."/>
            <person name="Raghuraman S."/>
            <person name="Rege F."/>
            <person name="Reyes R."/>
            <person name="Rise C."/>
            <person name="Rogov P."/>
            <person name="Ross K."/>
            <person name="Ryan E."/>
            <person name="Settipalli S."/>
            <person name="Shea T."/>
            <person name="Sherpa N."/>
            <person name="Shi L."/>
            <person name="Shih D."/>
            <person name="Sparrow T."/>
            <person name="Spaulding J."/>
            <person name="Stalker J."/>
            <person name="Stange-Thomann N."/>
            <person name="Stavropoulos S."/>
            <person name="Stone C."/>
            <person name="Strader C."/>
            <person name="Tesfaye S."/>
            <person name="Thomson T."/>
            <person name="Thoulutsang Y."/>
            <person name="Thoulutsang D."/>
            <person name="Topham K."/>
            <person name="Topping I."/>
            <person name="Tsamla T."/>
            <person name="Vassiliev H."/>
            <person name="Vo A."/>
            <person name="Wangchuk T."/>
            <person name="Wangdi T."/>
            <person name="Weiand M."/>
            <person name="Wilkinson J."/>
            <person name="Wilson A."/>
            <person name="Yadav S."/>
            <person name="Young G."/>
            <person name="Yu Q."/>
            <person name="Zembek L."/>
            <person name="Zhong D."/>
            <person name="Zimmer A."/>
            <person name="Zwirko Z."/>
            <person name="Jaffe D.B."/>
            <person name="Alvarez P."/>
            <person name="Brockman W."/>
            <person name="Butler J."/>
            <person name="Chin C."/>
            <person name="Gnerre S."/>
            <person name="Grabherr M."/>
            <person name="Kleber M."/>
            <person name="Mauceli E."/>
            <person name="MacCallum I."/>
        </authorList>
    </citation>
    <scope>NUCLEOTIDE SEQUENCE [LARGE SCALE GENOMIC DNA]</scope>
    <source>
        <strain evidence="10">Tucson 15010-1051.87</strain>
    </source>
</reference>
<evidence type="ECO:0000256" key="2">
    <source>
        <dbReference type="ARBA" id="ARBA00007814"/>
    </source>
</evidence>
<evidence type="ECO:0000313" key="10">
    <source>
        <dbReference type="Proteomes" id="UP000008792"/>
    </source>
</evidence>
<gene>
    <name evidence="9" type="primary">Dvir\GJ15233</name>
    <name evidence="9" type="ORF">Dvir_GJ15233</name>
</gene>
<name>B4MCZ5_DROVI</name>
<evidence type="ECO:0000313" key="9">
    <source>
        <dbReference type="EMBL" id="EDW58067.2"/>
    </source>
</evidence>
<feature type="domain" description="TROVE" evidence="8">
    <location>
        <begin position="28"/>
        <end position="382"/>
    </location>
</feature>
<dbReference type="HOGENOM" id="CLU_442969_0_0_1"/>
<organism evidence="9 10">
    <name type="scientific">Drosophila virilis</name>
    <name type="common">Fruit fly</name>
    <dbReference type="NCBI Taxonomy" id="7244"/>
    <lineage>
        <taxon>Eukaryota</taxon>
        <taxon>Metazoa</taxon>
        <taxon>Ecdysozoa</taxon>
        <taxon>Arthropoda</taxon>
        <taxon>Hexapoda</taxon>
        <taxon>Insecta</taxon>
        <taxon>Pterygota</taxon>
        <taxon>Neoptera</taxon>
        <taxon>Endopterygota</taxon>
        <taxon>Diptera</taxon>
        <taxon>Brachycera</taxon>
        <taxon>Muscomorpha</taxon>
        <taxon>Ephydroidea</taxon>
        <taxon>Drosophilidae</taxon>
        <taxon>Drosophila</taxon>
    </lineage>
</organism>
<dbReference type="STRING" id="7244.B4MCZ5"/>
<dbReference type="Pfam" id="PF25045">
    <property type="entry name" value="vWA_Ro60"/>
    <property type="match status" value="1"/>
</dbReference>
<accession>B4MCZ5</accession>
<dbReference type="InParanoid" id="B4MCZ5"/>
<protein>
    <recommendedName>
        <fullName evidence="8">TROVE domain-containing protein</fullName>
    </recommendedName>
</protein>
<dbReference type="PANTHER" id="PTHR14202:SF0">
    <property type="entry name" value="RNA-BINDING PROTEIN RO60"/>
    <property type="match status" value="1"/>
</dbReference>
<evidence type="ECO:0000256" key="1">
    <source>
        <dbReference type="ARBA" id="ARBA00004496"/>
    </source>
</evidence>
<dbReference type="PANTHER" id="PTHR14202">
    <property type="entry name" value="60 KDA RIBONUCLEOPROTEIN SSA/RO"/>
    <property type="match status" value="1"/>
</dbReference>
<dbReference type="GO" id="GO:0003723">
    <property type="term" value="F:RNA binding"/>
    <property type="evidence" value="ECO:0007669"/>
    <property type="project" value="UniProtKB-KW"/>
</dbReference>